<evidence type="ECO:0000313" key="1">
    <source>
        <dbReference type="EMBL" id="WAJ29680.1"/>
    </source>
</evidence>
<organism evidence="1 2">
    <name type="scientific">Antarcticirhabdus aurantiaca</name>
    <dbReference type="NCBI Taxonomy" id="2606717"/>
    <lineage>
        <taxon>Bacteria</taxon>
        <taxon>Pseudomonadati</taxon>
        <taxon>Pseudomonadota</taxon>
        <taxon>Alphaproteobacteria</taxon>
        <taxon>Hyphomicrobiales</taxon>
        <taxon>Aurantimonadaceae</taxon>
        <taxon>Antarcticirhabdus</taxon>
    </lineage>
</organism>
<dbReference type="Proteomes" id="UP001163223">
    <property type="component" value="Chromosome"/>
</dbReference>
<sequence length="134" mass="14335">MSSTTGLHEMASAAGSGGGEIQPGADAIEASLVTGTSVYNTEGDHLGTIHDIVIGKRDGRVKYAIMSFGGFLGIGEEYHPLPWHVLKYDERQGGYVVGVTIDQLKDAPRYGAGESRWADPDYGRRIDDYYGAPA</sequence>
<dbReference type="EMBL" id="CP113520">
    <property type="protein sequence ID" value="WAJ29680.1"/>
    <property type="molecule type" value="Genomic_DNA"/>
</dbReference>
<reference evidence="1" key="1">
    <citation type="submission" date="2022-11" db="EMBL/GenBank/DDBJ databases">
        <title>beta-Carotene-producing bacterium, Jeongeuplla avenae sp. nov., alleviates the salt stress of Arabidopsis seedlings.</title>
        <authorList>
            <person name="Jiang L."/>
            <person name="Lee J."/>
        </authorList>
    </citation>
    <scope>NUCLEOTIDE SEQUENCE</scope>
    <source>
        <strain evidence="1">DY_R2A_6</strain>
    </source>
</reference>
<name>A0ACD4NRT3_9HYPH</name>
<proteinExistence type="predicted"/>
<keyword evidence="2" id="KW-1185">Reference proteome</keyword>
<protein>
    <submittedName>
        <fullName evidence="1">PRC-barrel domain-containing protein</fullName>
    </submittedName>
</protein>
<gene>
    <name evidence="1" type="ORF">OXU80_05475</name>
</gene>
<accession>A0ACD4NRT3</accession>
<evidence type="ECO:0000313" key="2">
    <source>
        <dbReference type="Proteomes" id="UP001163223"/>
    </source>
</evidence>